<keyword evidence="3 4" id="KW-0041">Annexin</keyword>
<evidence type="ECO:0000256" key="3">
    <source>
        <dbReference type="ARBA" id="ARBA00023216"/>
    </source>
</evidence>
<evidence type="ECO:0000313" key="7">
    <source>
        <dbReference type="Proteomes" id="UP001307889"/>
    </source>
</evidence>
<dbReference type="PANTHER" id="PTHR10502:SF102">
    <property type="entry name" value="ANNEXIN B11"/>
    <property type="match status" value="1"/>
</dbReference>
<sequence>MSYPGYPAYPPQGQPGHPNAQPSAPAYQTAPLSYPIYPGSTAPQPHPYPYPPAQNAAPYPNSSPYPSPYPGANPSPYPGANPSPYPSSNPSPYPSSNPSPYPTSTQSPYPGSTQSSYPTSGQSPYPSATHAPYPGAVSVYPQAGGSYPGGPAPQPTYPGSQPSPYPTQQPYPGSQGSSPYPSKQTAYPTSSGPHSNMGHQSPSQYSQYGNKPPQPTLRPANPFNPREDAEILRKAMKGFGTDEKAIIQVLCNRTNAQRQQIAAEFKTLYGKDLISDLKSETSGNFERALVAMMTPLPEYLAKQIKKAIDGIGTVEETLVEILCTASNYEIKCITAAYMRLFGKSLESELASDTSGNFKRLLVSICQANRSEIFQVDQHAAVQDAQALLRAGELRLGTDESTFNAILCSRSYPQLNHIFVEYQRLTGNDFETAIRNEFSGDVQEGLLAIVKSTTNKSRFFAEEIHKSMKGAGTDDEALIRLIVSRSEIDLGNVKEAYGQLYGRQIQEDVADETSGDYKKALLALLVGNVH</sequence>
<comment type="domain">
    <text evidence="4">A pair of annexin repeats may form one binding site for calcium and phospholipid.</text>
</comment>
<dbReference type="Proteomes" id="UP001307889">
    <property type="component" value="Chromosome 8"/>
</dbReference>
<keyword evidence="2 4" id="KW-0677">Repeat</keyword>
<gene>
    <name evidence="6" type="ORF">NTJ_10316</name>
</gene>
<comment type="similarity">
    <text evidence="1 4">Belongs to the annexin family.</text>
</comment>
<keyword evidence="4" id="KW-0111">Calcium/phospholipid-binding</keyword>
<feature type="compositionally biased region" description="Pro residues" evidence="5">
    <location>
        <begin position="61"/>
        <end position="101"/>
    </location>
</feature>
<dbReference type="EMBL" id="AP028916">
    <property type="protein sequence ID" value="BES97502.1"/>
    <property type="molecule type" value="Genomic_DNA"/>
</dbReference>
<dbReference type="SMART" id="SM00335">
    <property type="entry name" value="ANX"/>
    <property type="match status" value="4"/>
</dbReference>
<feature type="compositionally biased region" description="Low complexity" evidence="5">
    <location>
        <begin position="170"/>
        <end position="182"/>
    </location>
</feature>
<feature type="compositionally biased region" description="Pro residues" evidence="5">
    <location>
        <begin position="150"/>
        <end position="169"/>
    </location>
</feature>
<dbReference type="InterPro" id="IPR001464">
    <property type="entry name" value="Annexin"/>
</dbReference>
<accession>A0ABN7B1L1</accession>
<feature type="compositionally biased region" description="Low complexity" evidence="5">
    <location>
        <begin position="102"/>
        <end position="127"/>
    </location>
</feature>
<dbReference type="InterPro" id="IPR018502">
    <property type="entry name" value="Annexin_repeat"/>
</dbReference>
<dbReference type="Pfam" id="PF00191">
    <property type="entry name" value="Annexin"/>
    <property type="match status" value="4"/>
</dbReference>
<organism evidence="6 7">
    <name type="scientific">Nesidiocoris tenuis</name>
    <dbReference type="NCBI Taxonomy" id="355587"/>
    <lineage>
        <taxon>Eukaryota</taxon>
        <taxon>Metazoa</taxon>
        <taxon>Ecdysozoa</taxon>
        <taxon>Arthropoda</taxon>
        <taxon>Hexapoda</taxon>
        <taxon>Insecta</taxon>
        <taxon>Pterygota</taxon>
        <taxon>Neoptera</taxon>
        <taxon>Paraneoptera</taxon>
        <taxon>Hemiptera</taxon>
        <taxon>Heteroptera</taxon>
        <taxon>Panheteroptera</taxon>
        <taxon>Cimicomorpha</taxon>
        <taxon>Miridae</taxon>
        <taxon>Dicyphina</taxon>
        <taxon>Nesidiocoris</taxon>
    </lineage>
</organism>
<evidence type="ECO:0000256" key="2">
    <source>
        <dbReference type="ARBA" id="ARBA00022737"/>
    </source>
</evidence>
<proteinExistence type="inferred from homology"/>
<feature type="region of interest" description="Disordered" evidence="5">
    <location>
        <begin position="1"/>
        <end position="224"/>
    </location>
</feature>
<dbReference type="SUPFAM" id="SSF47874">
    <property type="entry name" value="Annexin"/>
    <property type="match status" value="1"/>
</dbReference>
<protein>
    <recommendedName>
        <fullName evidence="4">Annexin</fullName>
    </recommendedName>
</protein>
<dbReference type="PROSITE" id="PS51897">
    <property type="entry name" value="ANNEXIN_2"/>
    <property type="match status" value="4"/>
</dbReference>
<evidence type="ECO:0000256" key="5">
    <source>
        <dbReference type="SAM" id="MobiDB-lite"/>
    </source>
</evidence>
<evidence type="ECO:0000256" key="4">
    <source>
        <dbReference type="RuleBase" id="RU003540"/>
    </source>
</evidence>
<feature type="compositionally biased region" description="Polar residues" evidence="5">
    <location>
        <begin position="183"/>
        <end position="209"/>
    </location>
</feature>
<dbReference type="PANTHER" id="PTHR10502">
    <property type="entry name" value="ANNEXIN"/>
    <property type="match status" value="1"/>
</dbReference>
<reference evidence="6 7" key="1">
    <citation type="submission" date="2023-09" db="EMBL/GenBank/DDBJ databases">
        <title>Nesidiocoris tenuis whole genome shotgun sequence.</title>
        <authorList>
            <person name="Shibata T."/>
            <person name="Shimoda M."/>
            <person name="Kobayashi T."/>
            <person name="Uehara T."/>
        </authorList>
    </citation>
    <scope>NUCLEOTIDE SEQUENCE [LARGE SCALE GENOMIC DNA]</scope>
    <source>
        <strain evidence="6 7">Japan</strain>
    </source>
</reference>
<evidence type="ECO:0000256" key="1">
    <source>
        <dbReference type="ARBA" id="ARBA00007831"/>
    </source>
</evidence>
<dbReference type="PRINTS" id="PR00196">
    <property type="entry name" value="ANNEXIN"/>
</dbReference>
<keyword evidence="4" id="KW-0106">Calcium</keyword>
<keyword evidence="7" id="KW-1185">Reference proteome</keyword>
<dbReference type="InterPro" id="IPR018252">
    <property type="entry name" value="Annexin_repeat_CS"/>
</dbReference>
<dbReference type="PROSITE" id="PS00223">
    <property type="entry name" value="ANNEXIN_1"/>
    <property type="match status" value="2"/>
</dbReference>
<dbReference type="InterPro" id="IPR037104">
    <property type="entry name" value="Annexin_sf"/>
</dbReference>
<dbReference type="Gene3D" id="1.10.220.10">
    <property type="entry name" value="Annexin"/>
    <property type="match status" value="4"/>
</dbReference>
<evidence type="ECO:0000313" key="6">
    <source>
        <dbReference type="EMBL" id="BES97502.1"/>
    </source>
</evidence>
<name>A0ABN7B1L1_9HEMI</name>